<dbReference type="InterPro" id="IPR013087">
    <property type="entry name" value="Znf_C2H2_type"/>
</dbReference>
<feature type="region of interest" description="Disordered" evidence="11">
    <location>
        <begin position="145"/>
        <end position="170"/>
    </location>
</feature>
<dbReference type="SUPFAM" id="SSF57667">
    <property type="entry name" value="beta-beta-alpha zinc fingers"/>
    <property type="match status" value="5"/>
</dbReference>
<keyword evidence="7" id="KW-0238">DNA-binding</keyword>
<keyword evidence="3" id="KW-0677">Repeat</keyword>
<evidence type="ECO:0000256" key="1">
    <source>
        <dbReference type="ARBA" id="ARBA00004123"/>
    </source>
</evidence>
<dbReference type="FunFam" id="3.30.160.60:FF:000072">
    <property type="entry name" value="zinc finger protein 143 isoform X1"/>
    <property type="match status" value="1"/>
</dbReference>
<accession>A0A8H7F0F3</accession>
<keyword evidence="5" id="KW-0862">Zinc</keyword>
<dbReference type="PANTHER" id="PTHR19818:SF139">
    <property type="entry name" value="PAIR-RULE PROTEIN ODD-PAIRED"/>
    <property type="match status" value="1"/>
</dbReference>
<feature type="region of interest" description="Disordered" evidence="11">
    <location>
        <begin position="192"/>
        <end position="212"/>
    </location>
</feature>
<feature type="region of interest" description="Disordered" evidence="11">
    <location>
        <begin position="333"/>
        <end position="393"/>
    </location>
</feature>
<keyword evidence="6" id="KW-0805">Transcription regulation</keyword>
<feature type="domain" description="C2H2-type" evidence="12">
    <location>
        <begin position="478"/>
        <end position="505"/>
    </location>
</feature>
<evidence type="ECO:0000256" key="2">
    <source>
        <dbReference type="ARBA" id="ARBA00022723"/>
    </source>
</evidence>
<dbReference type="GO" id="GO:0008270">
    <property type="term" value="F:zinc ion binding"/>
    <property type="evidence" value="ECO:0007669"/>
    <property type="project" value="UniProtKB-KW"/>
</dbReference>
<feature type="domain" description="C2H2-type" evidence="12">
    <location>
        <begin position="411"/>
        <end position="441"/>
    </location>
</feature>
<feature type="domain" description="C2H2-type" evidence="12">
    <location>
        <begin position="506"/>
        <end position="535"/>
    </location>
</feature>
<evidence type="ECO:0000256" key="3">
    <source>
        <dbReference type="ARBA" id="ARBA00022737"/>
    </source>
</evidence>
<comment type="subcellular location">
    <subcellularLocation>
        <location evidence="1">Nucleus</location>
    </subcellularLocation>
</comment>
<evidence type="ECO:0000256" key="5">
    <source>
        <dbReference type="ARBA" id="ARBA00022833"/>
    </source>
</evidence>
<organism evidence="13 14">
    <name type="scientific">Agaricus bisporus var. burnettii</name>
    <dbReference type="NCBI Taxonomy" id="192524"/>
    <lineage>
        <taxon>Eukaryota</taxon>
        <taxon>Fungi</taxon>
        <taxon>Dikarya</taxon>
        <taxon>Basidiomycota</taxon>
        <taxon>Agaricomycotina</taxon>
        <taxon>Agaricomycetes</taxon>
        <taxon>Agaricomycetidae</taxon>
        <taxon>Agaricales</taxon>
        <taxon>Agaricineae</taxon>
        <taxon>Agaricaceae</taxon>
        <taxon>Agaricus</taxon>
    </lineage>
</organism>
<reference evidence="13 14" key="1">
    <citation type="journal article" name="Sci. Rep.">
        <title>Telomere-to-telomere assembled and centromere annotated genomes of the two main subspecies of the button mushroom Agaricus bisporus reveal especially polymorphic chromosome ends.</title>
        <authorList>
            <person name="Sonnenberg A.S.M."/>
            <person name="Sedaghat-Telgerd N."/>
            <person name="Lavrijssen B."/>
            <person name="Ohm R.A."/>
            <person name="Hendrickx P.M."/>
            <person name="Scholtmeijer K."/>
            <person name="Baars J.J.P."/>
            <person name="van Peer A."/>
        </authorList>
    </citation>
    <scope>NUCLEOTIDE SEQUENCE [LARGE SCALE GENOMIC DNA]</scope>
    <source>
        <strain evidence="13 14">H119_p4</strain>
    </source>
</reference>
<evidence type="ECO:0000259" key="12">
    <source>
        <dbReference type="PROSITE" id="PS50157"/>
    </source>
</evidence>
<dbReference type="GO" id="GO:0005634">
    <property type="term" value="C:nucleus"/>
    <property type="evidence" value="ECO:0007669"/>
    <property type="project" value="UniProtKB-SubCell"/>
</dbReference>
<evidence type="ECO:0000256" key="7">
    <source>
        <dbReference type="ARBA" id="ARBA00023125"/>
    </source>
</evidence>
<dbReference type="Proteomes" id="UP000629468">
    <property type="component" value="Unassembled WGS sequence"/>
</dbReference>
<dbReference type="AlphaFoldDB" id="A0A8H7F0F3"/>
<dbReference type="InterPro" id="IPR036236">
    <property type="entry name" value="Znf_C2H2_sf"/>
</dbReference>
<evidence type="ECO:0000313" key="13">
    <source>
        <dbReference type="EMBL" id="KAF7770949.1"/>
    </source>
</evidence>
<feature type="domain" description="C2H2-type" evidence="12">
    <location>
        <begin position="444"/>
        <end position="477"/>
    </location>
</feature>
<sequence>MQQSAATHRISQQWTSASKCSYSFPSPCADCPEPSCSTSDELTSLCTDQCIVIACTDPEHRPNTLTRCDLGYDNATPLCLDCDEIQNFLQCCDSLDNCYVDHPRSARPPQQAQVQRGRGHDDWDAALTAALCNCEHMSELHSIYPSTTSTSSSPHDGSSRSTQPPLTPAPSCSLAHPYTSISQPCSSVVPTEAQQLGNSPYTEPQDQQQVTHAGSFTTAPLTCMWGNCQMQFQSLAELVGHVNLAHLCNHSEHSGSQANYPTPPAQNCDNKMPCLWGNCTENLMPPFSPGGATLSEFVNHLFQDHLGLHPSHFDGQYGDLQVDRILAEMATPQHSEQNQFQAPQQAPYGPGVADSTYVGNLNTAAHKSSEDEANLSISPRDASSSTTSSPRTVASTISSVISVGETPKNDHVCLWNGCMKSFETCNALMTHISAAHVGSGKPRYDCLWEGCMRNGDKGFSSKQKICRHLQSHTGYRPFQCPDCLQNFSEAATLQQHRRRHTQEKPYKCDFPGCGKSFAITGALTIHKRVHNGQKPFKCTYCGRGFAESSNLSKHLRTHTGERPYVCPEPECSKAFARPDQLTRHMNVHRNKEPEIAVS</sequence>
<comment type="caution">
    <text evidence="13">The sequence shown here is derived from an EMBL/GenBank/DDBJ whole genome shotgun (WGS) entry which is preliminary data.</text>
</comment>
<protein>
    <submittedName>
        <fullName evidence="13">Transcriptional regulator family: C2H2 zinc finger</fullName>
    </submittedName>
</protein>
<evidence type="ECO:0000256" key="10">
    <source>
        <dbReference type="PROSITE-ProRule" id="PRU00042"/>
    </source>
</evidence>
<dbReference type="GO" id="GO:0000981">
    <property type="term" value="F:DNA-binding transcription factor activity, RNA polymerase II-specific"/>
    <property type="evidence" value="ECO:0007669"/>
    <property type="project" value="TreeGrafter"/>
</dbReference>
<feature type="domain" description="C2H2-type" evidence="12">
    <location>
        <begin position="564"/>
        <end position="593"/>
    </location>
</feature>
<keyword evidence="9" id="KW-0539">Nucleus</keyword>
<evidence type="ECO:0000256" key="6">
    <source>
        <dbReference type="ARBA" id="ARBA00023015"/>
    </source>
</evidence>
<dbReference type="Gene3D" id="3.30.160.60">
    <property type="entry name" value="Classic Zinc Finger"/>
    <property type="match status" value="7"/>
</dbReference>
<evidence type="ECO:0000313" key="14">
    <source>
        <dbReference type="Proteomes" id="UP000629468"/>
    </source>
</evidence>
<feature type="compositionally biased region" description="Polar residues" evidence="11">
    <location>
        <begin position="333"/>
        <end position="344"/>
    </location>
</feature>
<dbReference type="FunFam" id="3.30.160.60:FF:000125">
    <property type="entry name" value="Putative zinc finger protein 143"/>
    <property type="match status" value="1"/>
</dbReference>
<dbReference type="EMBL" id="JABXXO010000009">
    <property type="protein sequence ID" value="KAF7770949.1"/>
    <property type="molecule type" value="Genomic_DNA"/>
</dbReference>
<dbReference type="GO" id="GO:0000978">
    <property type="term" value="F:RNA polymerase II cis-regulatory region sequence-specific DNA binding"/>
    <property type="evidence" value="ECO:0007669"/>
    <property type="project" value="UniProtKB-ARBA"/>
</dbReference>
<feature type="compositionally biased region" description="Polar residues" evidence="11">
    <location>
        <begin position="357"/>
        <end position="366"/>
    </location>
</feature>
<dbReference type="FunFam" id="3.30.160.60:FF:000446">
    <property type="entry name" value="Zinc finger protein"/>
    <property type="match status" value="1"/>
</dbReference>
<dbReference type="PANTHER" id="PTHR19818">
    <property type="entry name" value="ZINC FINGER PROTEIN ZIC AND GLI"/>
    <property type="match status" value="1"/>
</dbReference>
<evidence type="ECO:0000256" key="9">
    <source>
        <dbReference type="ARBA" id="ARBA00023242"/>
    </source>
</evidence>
<dbReference type="FunFam" id="3.30.160.60:FF:000325">
    <property type="entry name" value="ZFP90 zinc finger protein"/>
    <property type="match status" value="1"/>
</dbReference>
<dbReference type="SMART" id="SM00355">
    <property type="entry name" value="ZnF_C2H2"/>
    <property type="match status" value="7"/>
</dbReference>
<dbReference type="PROSITE" id="PS50157">
    <property type="entry name" value="ZINC_FINGER_C2H2_2"/>
    <property type="match status" value="6"/>
</dbReference>
<dbReference type="PROSITE" id="PS00028">
    <property type="entry name" value="ZINC_FINGER_C2H2_1"/>
    <property type="match status" value="6"/>
</dbReference>
<keyword evidence="4 10" id="KW-0863">Zinc-finger</keyword>
<keyword evidence="8" id="KW-0804">Transcription</keyword>
<feature type="domain" description="C2H2-type" evidence="12">
    <location>
        <begin position="536"/>
        <end position="563"/>
    </location>
</feature>
<dbReference type="Pfam" id="PF00096">
    <property type="entry name" value="zf-C2H2"/>
    <property type="match status" value="4"/>
</dbReference>
<proteinExistence type="predicted"/>
<dbReference type="GO" id="GO:0045944">
    <property type="term" value="P:positive regulation of transcription by RNA polymerase II"/>
    <property type="evidence" value="ECO:0007669"/>
    <property type="project" value="UniProtKB-ARBA"/>
</dbReference>
<keyword evidence="2" id="KW-0479">Metal-binding</keyword>
<evidence type="ECO:0000256" key="8">
    <source>
        <dbReference type="ARBA" id="ARBA00023163"/>
    </source>
</evidence>
<feature type="compositionally biased region" description="Low complexity" evidence="11">
    <location>
        <begin position="146"/>
        <end position="162"/>
    </location>
</feature>
<gene>
    <name evidence="13" type="ORF">Agabi119p4_6923</name>
</gene>
<feature type="compositionally biased region" description="Low complexity" evidence="11">
    <location>
        <begin position="376"/>
        <end position="393"/>
    </location>
</feature>
<evidence type="ECO:0000256" key="4">
    <source>
        <dbReference type="ARBA" id="ARBA00022771"/>
    </source>
</evidence>
<name>A0A8H7F0F3_AGABI</name>
<evidence type="ECO:0000256" key="11">
    <source>
        <dbReference type="SAM" id="MobiDB-lite"/>
    </source>
</evidence>
<dbReference type="InterPro" id="IPR050329">
    <property type="entry name" value="GLI_C2H2-zinc-finger"/>
</dbReference>